<evidence type="ECO:0000259" key="3">
    <source>
        <dbReference type="Pfam" id="PF03724"/>
    </source>
</evidence>
<reference evidence="4 5" key="1">
    <citation type="submission" date="2019-05" db="EMBL/GenBank/DDBJ databases">
        <title>Comparative genomics and metabolomics analyses of clavulanic acid producing Streptomyces species provides insight into specialized metabolism and evolution of beta-lactam biosynthetic gene clusters.</title>
        <authorList>
            <person name="Moore M.A."/>
            <person name="Cruz-Morales P."/>
            <person name="Barona Gomez F."/>
            <person name="Kapil T."/>
        </authorList>
    </citation>
    <scope>NUCLEOTIDE SEQUENCE [LARGE SCALE GENOMIC DNA]</scope>
    <source>
        <strain evidence="4 5">NRRL 5741</strain>
    </source>
</reference>
<keyword evidence="5" id="KW-1185">Reference proteome</keyword>
<sequence>MRRNQLSVSVIALALLTLAACGSQKDAGPASVSDDRGVAAADLPLTGVRWAVETVTVDGRTSPAPTGTHIELTEGGRVEGGFGCNLFRAETELKGDTLTVGAKQMTKKSCSKPEMDFERTAYSAFSGSLKAELAGRKLTLTAAKGAEIALSSEPAAPLTGTKWTVNSLMDGDTSTSLPAGTENSAHLTFAKDGTVRGSLGCNTFTATAKVSGEKITLGRLASTRRMCTGTLQQVEAHLTKVLDGKASFRLLNRGLTLTGPDDQGVVATAERTPAGSPTPDSAGQR</sequence>
<feature type="domain" description="DUF306" evidence="3">
    <location>
        <begin position="44"/>
        <end position="148"/>
    </location>
</feature>
<dbReference type="PANTHER" id="PTHR35535:SF2">
    <property type="entry name" value="DUF306 DOMAIN-CONTAINING PROTEIN"/>
    <property type="match status" value="1"/>
</dbReference>
<dbReference type="AlphaFoldDB" id="A0A646KL32"/>
<dbReference type="Pfam" id="PF03724">
    <property type="entry name" value="META"/>
    <property type="match status" value="2"/>
</dbReference>
<dbReference type="InterPro" id="IPR005184">
    <property type="entry name" value="DUF306_Meta_HslJ"/>
</dbReference>
<feature type="chain" id="PRO_5038337171" evidence="2">
    <location>
        <begin position="20"/>
        <end position="285"/>
    </location>
</feature>
<feature type="domain" description="DUF306" evidence="3">
    <location>
        <begin position="156"/>
        <end position="266"/>
    </location>
</feature>
<dbReference type="InterPro" id="IPR053147">
    <property type="entry name" value="Hsp_HslJ-like"/>
</dbReference>
<dbReference type="InterPro" id="IPR038670">
    <property type="entry name" value="HslJ-like_sf"/>
</dbReference>
<accession>A0A646KL32</accession>
<evidence type="ECO:0000313" key="5">
    <source>
        <dbReference type="Proteomes" id="UP000419138"/>
    </source>
</evidence>
<dbReference type="PROSITE" id="PS51257">
    <property type="entry name" value="PROKAR_LIPOPROTEIN"/>
    <property type="match status" value="1"/>
</dbReference>
<dbReference type="OrthoDB" id="4733425at2"/>
<evidence type="ECO:0000256" key="2">
    <source>
        <dbReference type="SAM" id="SignalP"/>
    </source>
</evidence>
<protein>
    <submittedName>
        <fullName evidence="4">META domain-containing protein</fullName>
    </submittedName>
</protein>
<dbReference type="EMBL" id="VCLA01000157">
    <property type="protein sequence ID" value="MQT02727.1"/>
    <property type="molecule type" value="Genomic_DNA"/>
</dbReference>
<name>A0A646KL32_STRJU</name>
<keyword evidence="2" id="KW-0732">Signal</keyword>
<proteinExistence type="predicted"/>
<dbReference type="PANTHER" id="PTHR35535">
    <property type="entry name" value="HEAT SHOCK PROTEIN HSLJ"/>
    <property type="match status" value="1"/>
</dbReference>
<dbReference type="Gene3D" id="2.40.128.270">
    <property type="match status" value="2"/>
</dbReference>
<gene>
    <name evidence="4" type="ORF">FF041_21750</name>
</gene>
<feature type="signal peptide" evidence="2">
    <location>
        <begin position="1"/>
        <end position="19"/>
    </location>
</feature>
<evidence type="ECO:0000256" key="1">
    <source>
        <dbReference type="SAM" id="MobiDB-lite"/>
    </source>
</evidence>
<comment type="caution">
    <text evidence="4">The sequence shown here is derived from an EMBL/GenBank/DDBJ whole genome shotgun (WGS) entry which is preliminary data.</text>
</comment>
<dbReference type="Proteomes" id="UP000419138">
    <property type="component" value="Unassembled WGS sequence"/>
</dbReference>
<evidence type="ECO:0000313" key="4">
    <source>
        <dbReference type="EMBL" id="MQT02727.1"/>
    </source>
</evidence>
<dbReference type="RefSeq" id="WP_153524315.1">
    <property type="nucleotide sequence ID" value="NZ_JBEPDZ010000008.1"/>
</dbReference>
<feature type="region of interest" description="Disordered" evidence="1">
    <location>
        <begin position="259"/>
        <end position="285"/>
    </location>
</feature>
<organism evidence="4 5">
    <name type="scientific">Streptomyces jumonjinensis</name>
    <dbReference type="NCBI Taxonomy" id="1945"/>
    <lineage>
        <taxon>Bacteria</taxon>
        <taxon>Bacillati</taxon>
        <taxon>Actinomycetota</taxon>
        <taxon>Actinomycetes</taxon>
        <taxon>Kitasatosporales</taxon>
        <taxon>Streptomycetaceae</taxon>
        <taxon>Streptomyces</taxon>
    </lineage>
</organism>